<dbReference type="GO" id="GO:0030956">
    <property type="term" value="C:glutamyl-tRNA(Gln) amidotransferase complex"/>
    <property type="evidence" value="ECO:0007669"/>
    <property type="project" value="UniProtKB-UniRule"/>
</dbReference>
<feature type="active site" description="Charge relay system" evidence="7">
    <location>
        <position position="61"/>
    </location>
</feature>
<feature type="domain" description="Amidase" evidence="8">
    <location>
        <begin position="1"/>
        <end position="384"/>
    </location>
</feature>
<dbReference type="GO" id="GO:0005739">
    <property type="term" value="C:mitochondrion"/>
    <property type="evidence" value="ECO:0007669"/>
    <property type="project" value="UniProtKB-SubCell"/>
</dbReference>
<dbReference type="PANTHER" id="PTHR11895">
    <property type="entry name" value="TRANSAMIDASE"/>
    <property type="match status" value="1"/>
</dbReference>
<gene>
    <name evidence="7" type="primary">HER2</name>
    <name evidence="9" type="ORF">B9G98_03666</name>
</gene>
<dbReference type="GO" id="GO:0050567">
    <property type="term" value="F:glutaminyl-tRNA synthase (glutamine-hydrolyzing) activity"/>
    <property type="evidence" value="ECO:0007669"/>
    <property type="project" value="UniProtKB-UniRule"/>
</dbReference>
<evidence type="ECO:0000256" key="7">
    <source>
        <dbReference type="HAMAP-Rule" id="MF_03150"/>
    </source>
</evidence>
<dbReference type="GO" id="GO:0070681">
    <property type="term" value="P:glutaminyl-tRNAGln biosynthesis via transamidation"/>
    <property type="evidence" value="ECO:0007669"/>
    <property type="project" value="UniProtKB-UniRule"/>
</dbReference>
<dbReference type="Pfam" id="PF01425">
    <property type="entry name" value="Amidase"/>
    <property type="match status" value="1"/>
</dbReference>
<evidence type="ECO:0000256" key="1">
    <source>
        <dbReference type="ARBA" id="ARBA00008069"/>
    </source>
</evidence>
<dbReference type="InterPro" id="IPR000120">
    <property type="entry name" value="Amidase"/>
</dbReference>
<evidence type="ECO:0000313" key="10">
    <source>
        <dbReference type="Proteomes" id="UP000238350"/>
    </source>
</evidence>
<dbReference type="AlphaFoldDB" id="A0A2T0FM37"/>
<comment type="caution">
    <text evidence="9">The sequence shown here is derived from an EMBL/GenBank/DDBJ whole genome shotgun (WGS) entry which is preliminary data.</text>
</comment>
<dbReference type="GO" id="GO:0016740">
    <property type="term" value="F:transferase activity"/>
    <property type="evidence" value="ECO:0007669"/>
    <property type="project" value="UniProtKB-KW"/>
</dbReference>
<protein>
    <recommendedName>
        <fullName evidence="7">Glutamyl-tRNA(Gln) amidotransferase subunit A, mitochondrial</fullName>
        <shortName evidence="7">Glu-AdT subunit A</shortName>
        <ecNumber evidence="7">6.3.5.7</ecNumber>
    </recommendedName>
</protein>
<comment type="caution">
    <text evidence="7">Lacks conserved residue(s) required for the propagation of feature annotation.</text>
</comment>
<dbReference type="InterPro" id="IPR020556">
    <property type="entry name" value="Amidase_CS"/>
</dbReference>
<evidence type="ECO:0000256" key="6">
    <source>
        <dbReference type="ARBA" id="ARBA00047407"/>
    </source>
</evidence>
<sequence>MLRNYKSPYESSVVTLLKDEGFNLIGKANMDEFAMGTNNTFSCFGPTLNPLYEEPTSPGGSSGGSAAAVAAEFCDVALGTDTGGSVRLPAAYCSVYGFKPSYGLISRYGVVSYAQSLDTVGILAREVKHIARVFHVLNQYDQRDPTSLCPELRQTLGSRQKKEAKGLRIGILSQAILEMSPEIKKAWAGVLEDLQDQGHTIHTVSVPTMKYALPTYFMVSPAEASSNLARYDGIRYGTRAETDRDSHDTLYAPTRTEGFGPEVQRRLLLGTFNLSAGAFEGHFKKALMVRRIIRDEFNALFASKNVLVEEDYETGDIDVLVHPTALTPPPSLDKINHGDPIEHYTNDVLTVPANLAGLPAISVPRGKGAGMQVWGQYGDDELVLSVAAQISKQ</sequence>
<keyword evidence="4 7" id="KW-0067">ATP-binding</keyword>
<keyword evidence="2 7" id="KW-0436">Ligase</keyword>
<comment type="catalytic activity">
    <reaction evidence="6 7">
        <text>L-glutamyl-tRNA(Gln) + L-glutamine + ATP + H2O = L-glutaminyl-tRNA(Gln) + L-glutamate + ADP + phosphate + H(+)</text>
        <dbReference type="Rhea" id="RHEA:17521"/>
        <dbReference type="Rhea" id="RHEA-COMP:9681"/>
        <dbReference type="Rhea" id="RHEA-COMP:9684"/>
        <dbReference type="ChEBI" id="CHEBI:15377"/>
        <dbReference type="ChEBI" id="CHEBI:15378"/>
        <dbReference type="ChEBI" id="CHEBI:29985"/>
        <dbReference type="ChEBI" id="CHEBI:30616"/>
        <dbReference type="ChEBI" id="CHEBI:43474"/>
        <dbReference type="ChEBI" id="CHEBI:58359"/>
        <dbReference type="ChEBI" id="CHEBI:78520"/>
        <dbReference type="ChEBI" id="CHEBI:78521"/>
        <dbReference type="ChEBI" id="CHEBI:456216"/>
        <dbReference type="EC" id="6.3.5.7"/>
    </reaction>
</comment>
<dbReference type="HAMAP" id="MF_00120">
    <property type="entry name" value="GatA"/>
    <property type="match status" value="1"/>
</dbReference>
<comment type="subcellular location">
    <subcellularLocation>
        <location evidence="7">Mitochondrion</location>
    </subcellularLocation>
</comment>
<comment type="subunit">
    <text evidence="7">Subunit of the heterotrimeric GatFAB amidotransferase (AdT) complex, composed of A, B and F subunits.</text>
</comment>
<evidence type="ECO:0000256" key="3">
    <source>
        <dbReference type="ARBA" id="ARBA00022741"/>
    </source>
</evidence>
<keyword evidence="7" id="KW-0496">Mitochondrion</keyword>
<name>A0A2T0FM37_9ASCO</name>
<dbReference type="PANTHER" id="PTHR11895:SF7">
    <property type="entry name" value="GLUTAMYL-TRNA(GLN) AMIDOTRANSFERASE SUBUNIT A, MITOCHONDRIAL"/>
    <property type="match status" value="1"/>
</dbReference>
<dbReference type="EMBL" id="NDIQ01000022">
    <property type="protein sequence ID" value="PRT56046.1"/>
    <property type="molecule type" value="Genomic_DNA"/>
</dbReference>
<keyword evidence="10" id="KW-1185">Reference proteome</keyword>
<comment type="function">
    <text evidence="7">Allows the formation of correctly charged Gln-tRNA(Gln) through the transamidation of misacylated Glu-tRNA(Gln) in the mitochondria. The reaction takes place in the presence of glutamine and ATP through an activated gamma-phospho-Glu-tRNA(Gln).</text>
</comment>
<dbReference type="InterPro" id="IPR023631">
    <property type="entry name" value="Amidase_dom"/>
</dbReference>
<dbReference type="Proteomes" id="UP000238350">
    <property type="component" value="Unassembled WGS sequence"/>
</dbReference>
<keyword evidence="5 7" id="KW-0648">Protein biosynthesis</keyword>
<evidence type="ECO:0000256" key="2">
    <source>
        <dbReference type="ARBA" id="ARBA00022598"/>
    </source>
</evidence>
<dbReference type="STRING" id="45607.A0A2T0FM37"/>
<reference evidence="9 10" key="1">
    <citation type="submission" date="2017-04" db="EMBL/GenBank/DDBJ databases">
        <title>Genome sequencing of [Candida] sorbophila.</title>
        <authorList>
            <person name="Ahn J.O."/>
        </authorList>
    </citation>
    <scope>NUCLEOTIDE SEQUENCE [LARGE SCALE GENOMIC DNA]</scope>
    <source>
        <strain evidence="9 10">DS02</strain>
    </source>
</reference>
<keyword evidence="9" id="KW-0808">Transferase</keyword>
<evidence type="ECO:0000313" key="9">
    <source>
        <dbReference type="EMBL" id="PRT56046.1"/>
    </source>
</evidence>
<feature type="active site" description="Acyl-ester intermediate" evidence="7">
    <location>
        <position position="85"/>
    </location>
</feature>
<dbReference type="GO" id="GO:0005524">
    <property type="term" value="F:ATP binding"/>
    <property type="evidence" value="ECO:0007669"/>
    <property type="project" value="UniProtKB-KW"/>
</dbReference>
<evidence type="ECO:0000256" key="5">
    <source>
        <dbReference type="ARBA" id="ARBA00022917"/>
    </source>
</evidence>
<dbReference type="GO" id="GO:0032543">
    <property type="term" value="P:mitochondrial translation"/>
    <property type="evidence" value="ECO:0007669"/>
    <property type="project" value="UniProtKB-UniRule"/>
</dbReference>
<dbReference type="InterPro" id="IPR036928">
    <property type="entry name" value="AS_sf"/>
</dbReference>
<accession>A0A2T0FM37</accession>
<organism evidence="9 10">
    <name type="scientific">Wickerhamiella sorbophila</name>
    <dbReference type="NCBI Taxonomy" id="45607"/>
    <lineage>
        <taxon>Eukaryota</taxon>
        <taxon>Fungi</taxon>
        <taxon>Dikarya</taxon>
        <taxon>Ascomycota</taxon>
        <taxon>Saccharomycotina</taxon>
        <taxon>Dipodascomycetes</taxon>
        <taxon>Dipodascales</taxon>
        <taxon>Trichomonascaceae</taxon>
        <taxon>Wickerhamiella</taxon>
    </lineage>
</organism>
<dbReference type="InterPro" id="IPR004412">
    <property type="entry name" value="GatA"/>
</dbReference>
<evidence type="ECO:0000256" key="4">
    <source>
        <dbReference type="ARBA" id="ARBA00022840"/>
    </source>
</evidence>
<dbReference type="PROSITE" id="PS00571">
    <property type="entry name" value="AMIDASES"/>
    <property type="match status" value="1"/>
</dbReference>
<dbReference type="SUPFAM" id="SSF75304">
    <property type="entry name" value="Amidase signature (AS) enzymes"/>
    <property type="match status" value="1"/>
</dbReference>
<evidence type="ECO:0000259" key="8">
    <source>
        <dbReference type="Pfam" id="PF01425"/>
    </source>
</evidence>
<dbReference type="OrthoDB" id="421993at2759"/>
<dbReference type="Gene3D" id="3.90.1300.10">
    <property type="entry name" value="Amidase signature (AS) domain"/>
    <property type="match status" value="1"/>
</dbReference>
<comment type="similarity">
    <text evidence="1 7">Belongs to the amidase family. GatA subfamily.</text>
</comment>
<dbReference type="EC" id="6.3.5.7" evidence="7"/>
<keyword evidence="3 7" id="KW-0547">Nucleotide-binding</keyword>
<proteinExistence type="inferred from homology"/>